<name>A0A6J4MHB3_9BACT</name>
<keyword evidence="2" id="KW-0689">Ribosomal protein</keyword>
<sequence>GRGPGVPAHDAAVAVQDAAGDRPDPRQERERGALAAEVLEEARGEGDREG</sequence>
<dbReference type="EMBL" id="CADCTX010000936">
    <property type="protein sequence ID" value="CAA9359557.1"/>
    <property type="molecule type" value="Genomic_DNA"/>
</dbReference>
<evidence type="ECO:0000256" key="1">
    <source>
        <dbReference type="SAM" id="MobiDB-lite"/>
    </source>
</evidence>
<organism evidence="2">
    <name type="scientific">uncultured Gemmatimonadaceae bacterium</name>
    <dbReference type="NCBI Taxonomy" id="246130"/>
    <lineage>
        <taxon>Bacteria</taxon>
        <taxon>Pseudomonadati</taxon>
        <taxon>Gemmatimonadota</taxon>
        <taxon>Gemmatimonadia</taxon>
        <taxon>Gemmatimonadales</taxon>
        <taxon>Gemmatimonadaceae</taxon>
        <taxon>environmental samples</taxon>
    </lineage>
</organism>
<dbReference type="GO" id="GO:0005840">
    <property type="term" value="C:ribosome"/>
    <property type="evidence" value="ECO:0007669"/>
    <property type="project" value="UniProtKB-KW"/>
</dbReference>
<gene>
    <name evidence="2" type="ORF">AVDCRST_MAG40-3388</name>
</gene>
<dbReference type="AlphaFoldDB" id="A0A6J4MHB3"/>
<feature type="region of interest" description="Disordered" evidence="1">
    <location>
        <begin position="1"/>
        <end position="31"/>
    </location>
</feature>
<feature type="compositionally biased region" description="Basic and acidic residues" evidence="1">
    <location>
        <begin position="19"/>
        <end position="31"/>
    </location>
</feature>
<feature type="non-terminal residue" evidence="2">
    <location>
        <position position="50"/>
    </location>
</feature>
<keyword evidence="2" id="KW-0687">Ribonucleoprotein</keyword>
<accession>A0A6J4MHB3</accession>
<reference evidence="2" key="1">
    <citation type="submission" date="2020-02" db="EMBL/GenBank/DDBJ databases">
        <authorList>
            <person name="Meier V. D."/>
        </authorList>
    </citation>
    <scope>NUCLEOTIDE SEQUENCE</scope>
    <source>
        <strain evidence="2">AVDCRST_MAG40</strain>
    </source>
</reference>
<proteinExistence type="predicted"/>
<feature type="non-terminal residue" evidence="2">
    <location>
        <position position="1"/>
    </location>
</feature>
<feature type="compositionally biased region" description="Low complexity" evidence="1">
    <location>
        <begin position="1"/>
        <end position="18"/>
    </location>
</feature>
<protein>
    <submittedName>
        <fullName evidence="2">LSU ribosomal protein L22p (L17e)</fullName>
    </submittedName>
</protein>
<evidence type="ECO:0000313" key="2">
    <source>
        <dbReference type="EMBL" id="CAA9359557.1"/>
    </source>
</evidence>